<evidence type="ECO:0000259" key="5">
    <source>
        <dbReference type="Pfam" id="PF10551"/>
    </source>
</evidence>
<reference evidence="6" key="1">
    <citation type="journal article" date="2022" name="Int. J. Mol. Sci.">
        <title>Draft Genome of Tanacetum Coccineum: Genomic Comparison of Closely Related Tanacetum-Family Plants.</title>
        <authorList>
            <person name="Yamashiro T."/>
            <person name="Shiraishi A."/>
            <person name="Nakayama K."/>
            <person name="Satake H."/>
        </authorList>
    </citation>
    <scope>NUCLEOTIDE SEQUENCE</scope>
</reference>
<accession>A0ABQ4ZAB0</accession>
<dbReference type="PANTHER" id="PTHR31973">
    <property type="entry name" value="POLYPROTEIN, PUTATIVE-RELATED"/>
    <property type="match status" value="1"/>
</dbReference>
<dbReference type="PANTHER" id="PTHR31973:SF188">
    <property type="entry name" value="POLYPROTEIN, PUTATIVE-RELATED"/>
    <property type="match status" value="1"/>
</dbReference>
<dbReference type="InterPro" id="IPR001207">
    <property type="entry name" value="Transposase_mutator"/>
</dbReference>
<dbReference type="GO" id="GO:0003964">
    <property type="term" value="F:RNA-directed DNA polymerase activity"/>
    <property type="evidence" value="ECO:0007669"/>
    <property type="project" value="UniProtKB-KW"/>
</dbReference>
<protein>
    <submittedName>
        <fullName evidence="6">Reverse transcriptase domain-containing protein</fullName>
    </submittedName>
</protein>
<dbReference type="EMBL" id="BQNB010011139">
    <property type="protein sequence ID" value="GJS86676.1"/>
    <property type="molecule type" value="Genomic_DNA"/>
</dbReference>
<keyword evidence="2" id="KW-0238">DNA-binding</keyword>
<feature type="domain" description="MULE transposase" evidence="5">
    <location>
        <begin position="100"/>
        <end position="166"/>
    </location>
</feature>
<dbReference type="PROSITE" id="PS01007">
    <property type="entry name" value="TRANSPOSASE_MUTATOR"/>
    <property type="match status" value="1"/>
</dbReference>
<feature type="compositionally biased region" description="Polar residues" evidence="4">
    <location>
        <begin position="18"/>
        <end position="32"/>
    </location>
</feature>
<comment type="caution">
    <text evidence="6">The sequence shown here is derived from an EMBL/GenBank/DDBJ whole genome shotgun (WGS) entry which is preliminary data.</text>
</comment>
<keyword evidence="6" id="KW-0695">RNA-directed DNA polymerase</keyword>
<keyword evidence="6" id="KW-0548">Nucleotidyltransferase</keyword>
<reference evidence="6" key="2">
    <citation type="submission" date="2022-01" db="EMBL/GenBank/DDBJ databases">
        <authorList>
            <person name="Yamashiro T."/>
            <person name="Shiraishi A."/>
            <person name="Satake H."/>
            <person name="Nakayama K."/>
        </authorList>
    </citation>
    <scope>NUCLEOTIDE SEQUENCE</scope>
</reference>
<keyword evidence="3" id="KW-0233">DNA recombination</keyword>
<evidence type="ECO:0000256" key="4">
    <source>
        <dbReference type="SAM" id="MobiDB-lite"/>
    </source>
</evidence>
<gene>
    <name evidence="6" type="ORF">Tco_0769312</name>
</gene>
<evidence type="ECO:0000313" key="6">
    <source>
        <dbReference type="EMBL" id="GJS86676.1"/>
    </source>
</evidence>
<dbReference type="InterPro" id="IPR018289">
    <property type="entry name" value="MULE_transposase_dom"/>
</dbReference>
<keyword evidence="1" id="KW-0815">Transposition</keyword>
<evidence type="ECO:0000256" key="2">
    <source>
        <dbReference type="ARBA" id="ARBA00023125"/>
    </source>
</evidence>
<evidence type="ECO:0000313" key="7">
    <source>
        <dbReference type="Proteomes" id="UP001151760"/>
    </source>
</evidence>
<dbReference type="Pfam" id="PF10551">
    <property type="entry name" value="MULE"/>
    <property type="match status" value="1"/>
</dbReference>
<name>A0ABQ4ZAB0_9ASTR</name>
<organism evidence="6 7">
    <name type="scientific">Tanacetum coccineum</name>
    <dbReference type="NCBI Taxonomy" id="301880"/>
    <lineage>
        <taxon>Eukaryota</taxon>
        <taxon>Viridiplantae</taxon>
        <taxon>Streptophyta</taxon>
        <taxon>Embryophyta</taxon>
        <taxon>Tracheophyta</taxon>
        <taxon>Spermatophyta</taxon>
        <taxon>Magnoliopsida</taxon>
        <taxon>eudicotyledons</taxon>
        <taxon>Gunneridae</taxon>
        <taxon>Pentapetalae</taxon>
        <taxon>asterids</taxon>
        <taxon>campanulids</taxon>
        <taxon>Asterales</taxon>
        <taxon>Asteraceae</taxon>
        <taxon>Asteroideae</taxon>
        <taxon>Anthemideae</taxon>
        <taxon>Anthemidinae</taxon>
        <taxon>Tanacetum</taxon>
    </lineage>
</organism>
<dbReference type="Proteomes" id="UP001151760">
    <property type="component" value="Unassembled WGS sequence"/>
</dbReference>
<keyword evidence="6" id="KW-0808">Transferase</keyword>
<evidence type="ECO:0000256" key="1">
    <source>
        <dbReference type="ARBA" id="ARBA00022578"/>
    </source>
</evidence>
<feature type="region of interest" description="Disordered" evidence="4">
    <location>
        <begin position="11"/>
        <end position="35"/>
    </location>
</feature>
<keyword evidence="7" id="KW-1185">Reference proteome</keyword>
<proteinExistence type="predicted"/>
<evidence type="ECO:0000256" key="3">
    <source>
        <dbReference type="ARBA" id="ARBA00023172"/>
    </source>
</evidence>
<sequence>MPQRCQNEIAFVPDGENGSDSDCQSENSYHSLHSSEDEHDFKSEFEVHSDMKNSPTMKVHQTFFRHISATDIRRWLKTTYNVDYRNMKNIEVNEQAYMAHVLEMVVLEIKENTNSWEWFLKLLKKAIGTPNGLVISSDMQKGLGAAITQVYPDVEHRECMRHMYSNFKKQFRGDFFKFNIWGAANTYSQITHQNRLLRENF</sequence>